<dbReference type="GO" id="GO:0047372">
    <property type="term" value="F:monoacylglycerol lipase activity"/>
    <property type="evidence" value="ECO:0007669"/>
    <property type="project" value="UniProtKB-EC"/>
</dbReference>
<gene>
    <name evidence="9" type="primary">Abhd8</name>
    <name evidence="9" type="ORF">G6Z78_0000987</name>
</gene>
<evidence type="ECO:0000313" key="10">
    <source>
        <dbReference type="Proteomes" id="UP000668214"/>
    </source>
</evidence>
<feature type="non-terminal residue" evidence="9">
    <location>
        <position position="1"/>
    </location>
</feature>
<proteinExistence type="predicted"/>
<dbReference type="PANTHER" id="PTHR43798">
    <property type="entry name" value="MONOACYLGLYCEROL LIPASE"/>
    <property type="match status" value="1"/>
</dbReference>
<comment type="catalytic activity">
    <reaction evidence="6">
        <text>1-dodecanoylglycerol + H2O = dodecanoate + glycerol + H(+)</text>
        <dbReference type="Rhea" id="RHEA:44316"/>
        <dbReference type="ChEBI" id="CHEBI:15377"/>
        <dbReference type="ChEBI" id="CHEBI:15378"/>
        <dbReference type="ChEBI" id="CHEBI:17754"/>
        <dbReference type="ChEBI" id="CHEBI:18262"/>
        <dbReference type="ChEBI" id="CHEBI:75539"/>
    </reaction>
</comment>
<evidence type="ECO:0000256" key="5">
    <source>
        <dbReference type="ARBA" id="ARBA00046308"/>
    </source>
</evidence>
<comment type="subcellular location">
    <subcellularLocation>
        <location evidence="3">Late endosome membrane</location>
        <topology evidence="3">Single-pass type II membrane protein</topology>
    </subcellularLocation>
    <subcellularLocation>
        <location evidence="4">Lysosome membrane</location>
        <topology evidence="4">Single-pass type II membrane protein</topology>
    </subcellularLocation>
    <subcellularLocation>
        <location evidence="5">Mitochondrion membrane</location>
        <topology evidence="5">Single-pass type II membrane protein</topology>
    </subcellularLocation>
</comment>
<comment type="function">
    <text evidence="7">Lipase that preferentially hydrolysis medium-chain saturated monoacylglycerols including 2-arachidonoylglycerol. Through 2-arachidonoylglycerol degradation may regulate endocannabinoid signaling pathways. Also has a lysophosphatidyl lipase activity with a preference for lysophosphatidylglycerol among other lysophospholipids. Also able to degrade bis(monoacylglycero)phosphate (BMP) and constitutes the major enzyme for BMP catabolism. BMP, also known as lysobisphosphatidic acid, is enriched in late endosomes and lysosomes and plays a key role in the formation of intraluminal vesicles and in lipid sorting.</text>
</comment>
<evidence type="ECO:0000256" key="6">
    <source>
        <dbReference type="ARBA" id="ARBA00047662"/>
    </source>
</evidence>
<dbReference type="InterPro" id="IPR050266">
    <property type="entry name" value="AB_hydrolase_sf"/>
</dbReference>
<evidence type="ECO:0000313" key="9">
    <source>
        <dbReference type="EMBL" id="KAG5318328.1"/>
    </source>
</evidence>
<protein>
    <recommendedName>
        <fullName evidence="2">acylglycerol lipase</fullName>
        <ecNumber evidence="2">3.1.1.23</ecNumber>
    </recommendedName>
</protein>
<dbReference type="GO" id="GO:0031966">
    <property type="term" value="C:mitochondrial membrane"/>
    <property type="evidence" value="ECO:0007669"/>
    <property type="project" value="UniProtKB-SubCell"/>
</dbReference>
<name>A0A836JN41_9HYME</name>
<feature type="domain" description="AB hydrolase-1" evidence="8">
    <location>
        <begin position="495"/>
        <end position="726"/>
    </location>
</feature>
<organism evidence="9 10">
    <name type="scientific">Pseudoatta argentina</name>
    <dbReference type="NCBI Taxonomy" id="621737"/>
    <lineage>
        <taxon>Eukaryota</taxon>
        <taxon>Metazoa</taxon>
        <taxon>Ecdysozoa</taxon>
        <taxon>Arthropoda</taxon>
        <taxon>Hexapoda</taxon>
        <taxon>Insecta</taxon>
        <taxon>Pterygota</taxon>
        <taxon>Neoptera</taxon>
        <taxon>Endopterygota</taxon>
        <taxon>Hymenoptera</taxon>
        <taxon>Apocrita</taxon>
        <taxon>Aculeata</taxon>
        <taxon>Formicoidea</taxon>
        <taxon>Formicidae</taxon>
        <taxon>Myrmicinae</taxon>
        <taxon>Pseudoatta</taxon>
    </lineage>
</organism>
<accession>A0A836JN41</accession>
<keyword evidence="10" id="KW-1185">Reference proteome</keyword>
<evidence type="ECO:0000256" key="7">
    <source>
        <dbReference type="ARBA" id="ARBA00049568"/>
    </source>
</evidence>
<dbReference type="PRINTS" id="PR00111">
    <property type="entry name" value="ABHYDROLASE"/>
</dbReference>
<dbReference type="EC" id="3.1.1.23" evidence="2"/>
<dbReference type="InterPro" id="IPR029058">
    <property type="entry name" value="AB_hydrolase_fold"/>
</dbReference>
<dbReference type="GO" id="GO:0046464">
    <property type="term" value="P:acylglycerol catabolic process"/>
    <property type="evidence" value="ECO:0007669"/>
    <property type="project" value="TreeGrafter"/>
</dbReference>
<evidence type="ECO:0000256" key="3">
    <source>
        <dbReference type="ARBA" id="ARBA00037797"/>
    </source>
</evidence>
<dbReference type="EMBL" id="JAANIA010001953">
    <property type="protein sequence ID" value="KAG5318328.1"/>
    <property type="molecule type" value="Genomic_DNA"/>
</dbReference>
<dbReference type="InterPro" id="IPR000073">
    <property type="entry name" value="AB_hydrolase_1"/>
</dbReference>
<evidence type="ECO:0000256" key="2">
    <source>
        <dbReference type="ARBA" id="ARBA00013254"/>
    </source>
</evidence>
<comment type="catalytic activity">
    <reaction evidence="1">
        <text>Hydrolyzes glycerol monoesters of long-chain fatty acids.</text>
        <dbReference type="EC" id="3.1.1.23"/>
    </reaction>
</comment>
<evidence type="ECO:0000256" key="1">
    <source>
        <dbReference type="ARBA" id="ARBA00001613"/>
    </source>
</evidence>
<dbReference type="Proteomes" id="UP000668214">
    <property type="component" value="Unassembled WGS sequence"/>
</dbReference>
<dbReference type="PANTHER" id="PTHR43798:SF5">
    <property type="entry name" value="MONOACYLGLYCEROL LIPASE ABHD6"/>
    <property type="match status" value="1"/>
</dbReference>
<comment type="caution">
    <text evidence="9">The sequence shown here is derived from an EMBL/GenBank/DDBJ whole genome shotgun (WGS) entry which is preliminary data.</text>
</comment>
<dbReference type="Pfam" id="PF12697">
    <property type="entry name" value="Abhydrolase_6"/>
    <property type="match status" value="1"/>
</dbReference>
<reference evidence="9" key="1">
    <citation type="submission" date="2020-02" db="EMBL/GenBank/DDBJ databases">
        <title>Relaxed selection underlies rapid genomic changes in the transitions from sociality to social parasitism in ants.</title>
        <authorList>
            <person name="Bi X."/>
        </authorList>
    </citation>
    <scope>NUCLEOTIDE SEQUENCE</scope>
    <source>
        <strain evidence="9">BGI-DK2014c</strain>
        <tissue evidence="9">Whole body</tissue>
    </source>
</reference>
<feature type="non-terminal residue" evidence="9">
    <location>
        <position position="743"/>
    </location>
</feature>
<dbReference type="Gene3D" id="3.40.50.1820">
    <property type="entry name" value="alpha/beta hydrolase"/>
    <property type="match status" value="1"/>
</dbReference>
<dbReference type="SUPFAM" id="SSF53474">
    <property type="entry name" value="alpha/beta-Hydrolases"/>
    <property type="match status" value="1"/>
</dbReference>
<dbReference type="GO" id="GO:0005765">
    <property type="term" value="C:lysosomal membrane"/>
    <property type="evidence" value="ECO:0007669"/>
    <property type="project" value="UniProtKB-SubCell"/>
</dbReference>
<dbReference type="AlphaFoldDB" id="A0A836JN41"/>
<sequence>MATEKEEIPVGSPWYGKVFECWRNRNRVSPGRIELPDCDFFIVAPRRTLRVLKPTLKSGWYYETAVDRPESVNDNFFNRWTRRPHPSGNCRCSFRQSASALSTTEEQIISVELNHIRTSLCEAEKNARGIEELEQRVSVNLQKLVRDNSEPSDCANETTMSSTLMIDRQPFEQNAKQQIVKDLERYINTILEEVLDDTVKHIISVEKDNVQHSWQRTKNNLIRSQSDKSKEKISIKKDGDDSFIDINPRLLEDKTQEEWITKNERKNQFARVSISEGYVNPAFVGSTDELASLDFDCSARKHTGLYLGIPTERIPSEKLDCVDSGINSVETIEFQLPDQEPSFEQSLLRIIDEKLGRGSSMNNSEEDSLEKNLQKAIPIEGERGIDSQEIELTSSKLEASSTDPDWKVERLEDTANVNCNFEKLRLEFQSNDRDHSSPNDKTLLKIDVKLTESPPIELKDYKKKWMKFDEISSQENIKLSLRDSVTLRRNKKPTIVFLHGFGSSAEVFEHQLQYFSSLGYPCIAPDMLGHGMSSAPRRSRDYHFNKLFKDLDAVLNYYAFKPGEKCVLVAHNYGCSFATALACKYDNNIHQLVLISGGGPTPLAPPSTECAGHCCLRAILAPLLMCGFHRDILYSARGRQHPYCGQESMKQWPSHMKYVLKGMNWPQGDYAFHRKVCTPTLLIHGLRDNKVSLVQECQMERTMVKAFLEAIPMAGHNPMTECPQQLNHMIHCFIDLWKNKKWQ</sequence>
<dbReference type="GO" id="GO:0031902">
    <property type="term" value="C:late endosome membrane"/>
    <property type="evidence" value="ECO:0007669"/>
    <property type="project" value="UniProtKB-SubCell"/>
</dbReference>
<evidence type="ECO:0000256" key="4">
    <source>
        <dbReference type="ARBA" id="ARBA00037874"/>
    </source>
</evidence>
<evidence type="ECO:0000259" key="8">
    <source>
        <dbReference type="Pfam" id="PF12697"/>
    </source>
</evidence>